<dbReference type="PANTHER" id="PTHR35527:SF2">
    <property type="entry name" value="HYDROLASE"/>
    <property type="match status" value="1"/>
</dbReference>
<feature type="chain" id="PRO_5046882659" evidence="3">
    <location>
        <begin position="32"/>
        <end position="374"/>
    </location>
</feature>
<dbReference type="RefSeq" id="WP_093519845.1">
    <property type="nucleotide sequence ID" value="NZ_FOSK01000006.1"/>
</dbReference>
<feature type="domain" description="Choloylglycine hydrolase/NAAA C-terminal" evidence="4">
    <location>
        <begin position="32"/>
        <end position="349"/>
    </location>
</feature>
<dbReference type="Proteomes" id="UP000199598">
    <property type="component" value="Unassembled WGS sequence"/>
</dbReference>
<evidence type="ECO:0000313" key="6">
    <source>
        <dbReference type="Proteomes" id="UP000199598"/>
    </source>
</evidence>
<evidence type="ECO:0000256" key="2">
    <source>
        <dbReference type="ARBA" id="ARBA00022801"/>
    </source>
</evidence>
<organism evidence="5 6">
    <name type="scientific">Pseudovibrio ascidiaceicola</name>
    <dbReference type="NCBI Taxonomy" id="285279"/>
    <lineage>
        <taxon>Bacteria</taxon>
        <taxon>Pseudomonadati</taxon>
        <taxon>Pseudomonadota</taxon>
        <taxon>Alphaproteobacteria</taxon>
        <taxon>Hyphomicrobiales</taxon>
        <taxon>Stappiaceae</taxon>
        <taxon>Pseudovibrio</taxon>
    </lineage>
</organism>
<evidence type="ECO:0000259" key="4">
    <source>
        <dbReference type="Pfam" id="PF02275"/>
    </source>
</evidence>
<comment type="caution">
    <text evidence="5">The sequence shown here is derived from an EMBL/GenBank/DDBJ whole genome shotgun (WGS) entry which is preliminary data.</text>
</comment>
<dbReference type="PANTHER" id="PTHR35527">
    <property type="entry name" value="CHOLOYLGLYCINE HYDROLASE"/>
    <property type="match status" value="1"/>
</dbReference>
<comment type="similarity">
    <text evidence="1">Belongs to the peptidase C59 family.</text>
</comment>
<feature type="signal peptide" evidence="3">
    <location>
        <begin position="1"/>
        <end position="31"/>
    </location>
</feature>
<dbReference type="CDD" id="cd00542">
    <property type="entry name" value="Ntn_PVA"/>
    <property type="match status" value="1"/>
</dbReference>
<dbReference type="SUPFAM" id="SSF56235">
    <property type="entry name" value="N-terminal nucleophile aminohydrolases (Ntn hydrolases)"/>
    <property type="match status" value="1"/>
</dbReference>
<keyword evidence="6" id="KW-1185">Reference proteome</keyword>
<name>A0A1I4A8W6_9HYPH</name>
<keyword evidence="3" id="KW-0732">Signal</keyword>
<proteinExistence type="inferred from homology"/>
<evidence type="ECO:0000256" key="1">
    <source>
        <dbReference type="ARBA" id="ARBA00006625"/>
    </source>
</evidence>
<dbReference type="Gene3D" id="3.60.60.10">
    <property type="entry name" value="Penicillin V Acylase, Chain A"/>
    <property type="match status" value="1"/>
</dbReference>
<dbReference type="InterPro" id="IPR029132">
    <property type="entry name" value="CBAH/NAAA_C"/>
</dbReference>
<gene>
    <name evidence="5" type="ORF">SAMN04488518_10653</name>
</gene>
<sequence>MLKRFANKPIALFKISLALLAFVLQPMAANACTSFVLSTVENIKMYGRTMEFGKQIPTKIGLIPRGYKFQSQINDEPGYSWTGKIAVIGASIFDSSALVDGMNEYGLSGGALYFPGFAGYKNPSPDTTQRTKEINQVDFLVWMLSTFKTVEEIKVNLDQVSLVGTFYENMDEIPPLHYTLHDAAGFSIVIEPVNGELKVYDNPYTVLTNSPDFEWHVQNVRNYLFLSPFNIGSTEIMGQELTPFGQGSGLLGIPGDPTPPSRFIRALGFISTIDASELNKNRLVTMEHVLNNFDIPKGFVRPAISPTEQEQEANDYTQWSAIADIENKIYYIKTYENTTLHGVSFDDFDVTSGQLQFVNLPSPKPTQPLLPPMQ</sequence>
<evidence type="ECO:0000313" key="5">
    <source>
        <dbReference type="EMBL" id="SFK52753.1"/>
    </source>
</evidence>
<evidence type="ECO:0000256" key="3">
    <source>
        <dbReference type="SAM" id="SignalP"/>
    </source>
</evidence>
<protein>
    <submittedName>
        <fullName evidence="5">Choloylglycine hydrolase</fullName>
    </submittedName>
</protein>
<dbReference type="Pfam" id="PF02275">
    <property type="entry name" value="CBAH"/>
    <property type="match status" value="1"/>
</dbReference>
<reference evidence="5 6" key="1">
    <citation type="submission" date="2016-10" db="EMBL/GenBank/DDBJ databases">
        <authorList>
            <person name="Varghese N."/>
            <person name="Submissions S."/>
        </authorList>
    </citation>
    <scope>NUCLEOTIDE SEQUENCE [LARGE SCALE GENOMIC DNA]</scope>
    <source>
        <strain evidence="5 6">DSM 16392</strain>
    </source>
</reference>
<dbReference type="InterPro" id="IPR052193">
    <property type="entry name" value="Peptidase_C59"/>
</dbReference>
<dbReference type="GO" id="GO:0016787">
    <property type="term" value="F:hydrolase activity"/>
    <property type="evidence" value="ECO:0007669"/>
    <property type="project" value="UniProtKB-KW"/>
</dbReference>
<accession>A0A1I4A8W6</accession>
<keyword evidence="2 5" id="KW-0378">Hydrolase</keyword>
<dbReference type="EMBL" id="FOSK01000006">
    <property type="protein sequence ID" value="SFK52753.1"/>
    <property type="molecule type" value="Genomic_DNA"/>
</dbReference>
<dbReference type="InterPro" id="IPR029055">
    <property type="entry name" value="Ntn_hydrolases_N"/>
</dbReference>